<organism evidence="1 2">
    <name type="scientific">Dracunculus medinensis</name>
    <name type="common">Guinea worm</name>
    <dbReference type="NCBI Taxonomy" id="318479"/>
    <lineage>
        <taxon>Eukaryota</taxon>
        <taxon>Metazoa</taxon>
        <taxon>Ecdysozoa</taxon>
        <taxon>Nematoda</taxon>
        <taxon>Chromadorea</taxon>
        <taxon>Rhabditida</taxon>
        <taxon>Spirurina</taxon>
        <taxon>Dracunculoidea</taxon>
        <taxon>Dracunculidae</taxon>
        <taxon>Dracunculus</taxon>
    </lineage>
</organism>
<dbReference type="SUPFAM" id="SSF52540">
    <property type="entry name" value="P-loop containing nucleoside triphosphate hydrolases"/>
    <property type="match status" value="1"/>
</dbReference>
<dbReference type="Pfam" id="PF08477">
    <property type="entry name" value="Roc"/>
    <property type="match status" value="1"/>
</dbReference>
<proteinExistence type="predicted"/>
<protein>
    <submittedName>
        <fullName evidence="2">Rab-like protein 5</fullName>
    </submittedName>
</protein>
<dbReference type="InterPro" id="IPR027417">
    <property type="entry name" value="P-loop_NTPase"/>
</dbReference>
<dbReference type="AlphaFoldDB" id="A0A0N4UP39"/>
<name>A0A0N4UP39_DRAME</name>
<dbReference type="WBParaSite" id="DME_0000970701-mRNA-1">
    <property type="protein sequence ID" value="DME_0000970701-mRNA-1"/>
    <property type="gene ID" value="DME_0000970701"/>
</dbReference>
<dbReference type="Proteomes" id="UP000038040">
    <property type="component" value="Unplaced"/>
</dbReference>
<dbReference type="Gene3D" id="3.40.50.300">
    <property type="entry name" value="P-loop containing nucleotide triphosphate hydrolases"/>
    <property type="match status" value="1"/>
</dbReference>
<accession>A0A0N4UP39</accession>
<reference evidence="2" key="1">
    <citation type="submission" date="2017-02" db="UniProtKB">
        <authorList>
            <consortium name="WormBaseParasite"/>
        </authorList>
    </citation>
    <scope>IDENTIFICATION</scope>
</reference>
<sequence>LQSGKTTISNYLADSNDISIQEYRPTQGVRIVEFESNELELNGERIDAEVELWDCSGDQRFEKCWPAIKRDSKGVILVCRLGKDAGQSLIPWYSEFVERCTMNPMHVIVFLHRPTEKSNENTISAFRLPLSMSGLSVVPWNIDQDGEHLRLEFNSFLCKVISDMKFTNAT</sequence>
<evidence type="ECO:0000313" key="1">
    <source>
        <dbReference type="Proteomes" id="UP000038040"/>
    </source>
</evidence>
<evidence type="ECO:0000313" key="2">
    <source>
        <dbReference type="WBParaSite" id="DME_0000970701-mRNA-1"/>
    </source>
</evidence>